<sequence>MAGVTRSGTDGTATPLRRDARRSRELLLDAARQVFADRGLDAPLDVIARRAGVGNATLYRHFPTRAALVDAVFGDLLAATEAAGEQARAAEDAWQGLTHYLHHVFATLAADRGTNDLMTTHLPDSAALQAVHEHNRQTVGLLLGRSRDQGSVRADLTTEDLLLALAALGRTVPALAGAVGPDAWRRPLALFLDGLRPSPAHPPLPAPALTPEQLAGVLHHLGPHRAR</sequence>
<evidence type="ECO:0000256" key="4">
    <source>
        <dbReference type="PROSITE-ProRule" id="PRU00335"/>
    </source>
</evidence>
<keyword evidence="2 4" id="KW-0238">DNA-binding</keyword>
<dbReference type="InterPro" id="IPR049445">
    <property type="entry name" value="TetR_SbtR-like_C"/>
</dbReference>
<dbReference type="PRINTS" id="PR00455">
    <property type="entry name" value="HTHTETR"/>
</dbReference>
<name>A0ABP9D7J5_9ACTN</name>
<dbReference type="InterPro" id="IPR001647">
    <property type="entry name" value="HTH_TetR"/>
</dbReference>
<reference evidence="7" key="1">
    <citation type="journal article" date="2019" name="Int. J. Syst. Evol. Microbiol.">
        <title>The Global Catalogue of Microorganisms (GCM) 10K type strain sequencing project: providing services to taxonomists for standard genome sequencing and annotation.</title>
        <authorList>
            <consortium name="The Broad Institute Genomics Platform"/>
            <consortium name="The Broad Institute Genome Sequencing Center for Infectious Disease"/>
            <person name="Wu L."/>
            <person name="Ma J."/>
        </authorList>
    </citation>
    <scope>NUCLEOTIDE SEQUENCE [LARGE SCALE GENOMIC DNA]</scope>
    <source>
        <strain evidence="7">JCM 13006</strain>
    </source>
</reference>
<dbReference type="InterPro" id="IPR036271">
    <property type="entry name" value="Tet_transcr_reg_TetR-rel_C_sf"/>
</dbReference>
<dbReference type="SUPFAM" id="SSF46689">
    <property type="entry name" value="Homeodomain-like"/>
    <property type="match status" value="1"/>
</dbReference>
<organism evidence="6 7">
    <name type="scientific">Kitasatospora terrestris</name>
    <dbReference type="NCBI Taxonomy" id="258051"/>
    <lineage>
        <taxon>Bacteria</taxon>
        <taxon>Bacillati</taxon>
        <taxon>Actinomycetota</taxon>
        <taxon>Actinomycetes</taxon>
        <taxon>Kitasatosporales</taxon>
        <taxon>Streptomycetaceae</taxon>
        <taxon>Kitasatospora</taxon>
    </lineage>
</organism>
<feature type="DNA-binding region" description="H-T-H motif" evidence="4">
    <location>
        <begin position="43"/>
        <end position="62"/>
    </location>
</feature>
<dbReference type="Gene3D" id="1.10.357.10">
    <property type="entry name" value="Tetracycline Repressor, domain 2"/>
    <property type="match status" value="1"/>
</dbReference>
<dbReference type="PANTHER" id="PTHR30055">
    <property type="entry name" value="HTH-TYPE TRANSCRIPTIONAL REGULATOR RUTR"/>
    <property type="match status" value="1"/>
</dbReference>
<proteinExistence type="predicted"/>
<evidence type="ECO:0000313" key="6">
    <source>
        <dbReference type="EMBL" id="GAA4833427.1"/>
    </source>
</evidence>
<keyword evidence="1" id="KW-0805">Transcription regulation</keyword>
<dbReference type="SUPFAM" id="SSF48498">
    <property type="entry name" value="Tetracyclin repressor-like, C-terminal domain"/>
    <property type="match status" value="1"/>
</dbReference>
<keyword evidence="3" id="KW-0804">Transcription</keyword>
<dbReference type="RefSeq" id="WP_345695081.1">
    <property type="nucleotide sequence ID" value="NZ_BAABIS010000001.1"/>
</dbReference>
<dbReference type="InterPro" id="IPR009057">
    <property type="entry name" value="Homeodomain-like_sf"/>
</dbReference>
<evidence type="ECO:0000256" key="1">
    <source>
        <dbReference type="ARBA" id="ARBA00023015"/>
    </source>
</evidence>
<dbReference type="Pfam" id="PF21597">
    <property type="entry name" value="TetR_C_43"/>
    <property type="match status" value="1"/>
</dbReference>
<dbReference type="PANTHER" id="PTHR30055:SF234">
    <property type="entry name" value="HTH-TYPE TRANSCRIPTIONAL REGULATOR BETI"/>
    <property type="match status" value="1"/>
</dbReference>
<accession>A0ABP9D7J5</accession>
<keyword evidence="7" id="KW-1185">Reference proteome</keyword>
<dbReference type="Proteomes" id="UP001501752">
    <property type="component" value="Unassembled WGS sequence"/>
</dbReference>
<dbReference type="EMBL" id="BAABIS010000001">
    <property type="protein sequence ID" value="GAA4833427.1"/>
    <property type="molecule type" value="Genomic_DNA"/>
</dbReference>
<dbReference type="PROSITE" id="PS50977">
    <property type="entry name" value="HTH_TETR_2"/>
    <property type="match status" value="1"/>
</dbReference>
<gene>
    <name evidence="6" type="ORF">GCM10023235_04890</name>
</gene>
<evidence type="ECO:0000313" key="7">
    <source>
        <dbReference type="Proteomes" id="UP001501752"/>
    </source>
</evidence>
<feature type="domain" description="HTH tetR-type" evidence="5">
    <location>
        <begin position="21"/>
        <end position="80"/>
    </location>
</feature>
<evidence type="ECO:0000256" key="2">
    <source>
        <dbReference type="ARBA" id="ARBA00023125"/>
    </source>
</evidence>
<comment type="caution">
    <text evidence="6">The sequence shown here is derived from an EMBL/GenBank/DDBJ whole genome shotgun (WGS) entry which is preliminary data.</text>
</comment>
<evidence type="ECO:0000259" key="5">
    <source>
        <dbReference type="PROSITE" id="PS50977"/>
    </source>
</evidence>
<evidence type="ECO:0000256" key="3">
    <source>
        <dbReference type="ARBA" id="ARBA00023163"/>
    </source>
</evidence>
<dbReference type="Pfam" id="PF00440">
    <property type="entry name" value="TetR_N"/>
    <property type="match status" value="1"/>
</dbReference>
<protein>
    <submittedName>
        <fullName evidence="6">Helix-turn-helix domain-containing protein</fullName>
    </submittedName>
</protein>
<dbReference type="InterPro" id="IPR050109">
    <property type="entry name" value="HTH-type_TetR-like_transc_reg"/>
</dbReference>